<evidence type="ECO:0000256" key="3">
    <source>
        <dbReference type="SAM" id="SignalP"/>
    </source>
</evidence>
<dbReference type="Proteomes" id="UP000605676">
    <property type="component" value="Unassembled WGS sequence"/>
</dbReference>
<dbReference type="InterPro" id="IPR011050">
    <property type="entry name" value="Pectin_lyase_fold/virulence"/>
</dbReference>
<dbReference type="InterPro" id="IPR024535">
    <property type="entry name" value="RHGA/B-epi-like_pectate_lyase"/>
</dbReference>
<keyword evidence="6" id="KW-1185">Reference proteome</keyword>
<dbReference type="SUPFAM" id="SSF51126">
    <property type="entry name" value="Pectin lyase-like"/>
    <property type="match status" value="2"/>
</dbReference>
<sequence length="751" mass="82794">MKSIKQALKAVSSILFLSIVVQLANAQTVEHRTTTTTVSEFNSRLKQYAQINPDKTHKGVIDVTCQPYNAKGDGINDDTQAIQDAIDDAYPNSFMVYLPAGKTFLVSKQLKLIASLETRQYGHQFIGAEKGKKPVIRLKDGSTIDDNILVFFQLNSPTKGKAPASHYGFTFRNINVDLGNNPEAIGIMAAGAQQCVLENTKIYGKAFKAGIKDLPGSGGGCVNIHIVGGDIGIDQNQHRANPTIEGLILEGQKEYGIKIKNVRGPLVLAGFKITAPQDASANYRAIHLNNTYGDIKESGALHHAIADMCLTDGSIEVPGEGGIAISNGSQDVTLVNVYIKADKLIESGVTTAPYSYIAGDNSKWKKITKYMFTSKLDKASVVVNGKELSDRTKNYEYSEKVIDKDPKEDIYSKHSYGEMPDFNDPNIVDIVAYGATRANENADDNDAIAIQKALDDVSNPKSKNYGKTVLIPRGNFDLGQALFVKKGTKLIGTAKSSSKLVAKTAWDYKDGAIINTADDAEGNIILSDFTIMGHPRMCYLRVQSANTIVRDIVTEDKRRYGWPQADNWKKNKKKGAAYIEFCKNAGGKVYHISADHIALDDRYRSNVPVSGYHIVDVNNTTNPLTFYQLSVEHHPHSPSIMIKNAKNTTIFGMKYEGPAEHLNIVDSENIQVIGGSGNYYMDREYDRAIVVISNSKDIVLRNLTRKSKSGKLFNRTVKDITKYWIVDSETKVTGDYSVLWYENGVLDRPNR</sequence>
<comment type="subcellular location">
    <subcellularLocation>
        <location evidence="1">Secreted</location>
    </subcellularLocation>
</comment>
<feature type="signal peptide" evidence="3">
    <location>
        <begin position="1"/>
        <end position="26"/>
    </location>
</feature>
<dbReference type="InterPro" id="IPR012334">
    <property type="entry name" value="Pectin_lyas_fold"/>
</dbReference>
<dbReference type="EMBL" id="JAENRR010000003">
    <property type="protein sequence ID" value="MBK3516101.1"/>
    <property type="molecule type" value="Genomic_DNA"/>
</dbReference>
<name>A0ABS1HEP7_9BACT</name>
<organism evidence="5 6">
    <name type="scientific">Carboxylicivirga marina</name>
    <dbReference type="NCBI Taxonomy" id="2800988"/>
    <lineage>
        <taxon>Bacteria</taxon>
        <taxon>Pseudomonadati</taxon>
        <taxon>Bacteroidota</taxon>
        <taxon>Bacteroidia</taxon>
        <taxon>Marinilabiliales</taxon>
        <taxon>Marinilabiliaceae</taxon>
        <taxon>Carboxylicivirga</taxon>
    </lineage>
</organism>
<dbReference type="Pfam" id="PF12708">
    <property type="entry name" value="Pect-lyase_RHGA_epim"/>
    <property type="match status" value="1"/>
</dbReference>
<evidence type="ECO:0000256" key="1">
    <source>
        <dbReference type="ARBA" id="ARBA00004613"/>
    </source>
</evidence>
<keyword evidence="2" id="KW-0964">Secreted</keyword>
<dbReference type="PANTHER" id="PTHR31375">
    <property type="match status" value="1"/>
</dbReference>
<protein>
    <recommendedName>
        <fullName evidence="4">Rhamnogalacturonase A/B/Epimerase-like pectate lyase domain-containing protein</fullName>
    </recommendedName>
</protein>
<evidence type="ECO:0000256" key="2">
    <source>
        <dbReference type="ARBA" id="ARBA00022525"/>
    </source>
</evidence>
<comment type="caution">
    <text evidence="5">The sequence shown here is derived from an EMBL/GenBank/DDBJ whole genome shotgun (WGS) entry which is preliminary data.</text>
</comment>
<accession>A0ABS1HEP7</accession>
<dbReference type="Gene3D" id="2.160.20.10">
    <property type="entry name" value="Single-stranded right-handed beta-helix, Pectin lyase-like"/>
    <property type="match status" value="2"/>
</dbReference>
<evidence type="ECO:0000313" key="6">
    <source>
        <dbReference type="Proteomes" id="UP000605676"/>
    </source>
</evidence>
<evidence type="ECO:0000313" key="5">
    <source>
        <dbReference type="EMBL" id="MBK3516101.1"/>
    </source>
</evidence>
<gene>
    <name evidence="5" type="ORF">JIV24_02030</name>
</gene>
<keyword evidence="3" id="KW-0732">Signal</keyword>
<feature type="domain" description="Rhamnogalacturonase A/B/Epimerase-like pectate lyase" evidence="4">
    <location>
        <begin position="68"/>
        <end position="237"/>
    </location>
</feature>
<reference evidence="5 6" key="1">
    <citation type="submission" date="2021-01" db="EMBL/GenBank/DDBJ databases">
        <title>Carboxyliciviraga sp.nov., isolated from coastal sediments.</title>
        <authorList>
            <person name="Lu D."/>
            <person name="Zhang T."/>
        </authorList>
    </citation>
    <scope>NUCLEOTIDE SEQUENCE [LARGE SCALE GENOMIC DNA]</scope>
    <source>
        <strain evidence="5 6">N1Y132</strain>
    </source>
</reference>
<dbReference type="RefSeq" id="WP_200463334.1">
    <property type="nucleotide sequence ID" value="NZ_JAENRR010000003.1"/>
</dbReference>
<evidence type="ECO:0000259" key="4">
    <source>
        <dbReference type="Pfam" id="PF12708"/>
    </source>
</evidence>
<proteinExistence type="predicted"/>
<feature type="chain" id="PRO_5046777081" description="Rhamnogalacturonase A/B/Epimerase-like pectate lyase domain-containing protein" evidence="3">
    <location>
        <begin position="27"/>
        <end position="751"/>
    </location>
</feature>